<accession>A0ABY4VY04</accession>
<feature type="transmembrane region" description="Helical" evidence="8">
    <location>
        <begin position="243"/>
        <end position="265"/>
    </location>
</feature>
<dbReference type="PRINTS" id="PR01434">
    <property type="entry name" value="NADHDHGNASE5"/>
</dbReference>
<dbReference type="RefSeq" id="WP_251932473.1">
    <property type="nucleotide sequence ID" value="NZ_CP098747.1"/>
</dbReference>
<name>A0ABY4VY04_9PROT</name>
<feature type="transmembrane region" description="Helical" evidence="8">
    <location>
        <begin position="350"/>
        <end position="368"/>
    </location>
</feature>
<dbReference type="EMBL" id="CP098747">
    <property type="protein sequence ID" value="USG59703.1"/>
    <property type="molecule type" value="Genomic_DNA"/>
</dbReference>
<feature type="transmembrane region" description="Helical" evidence="8">
    <location>
        <begin position="417"/>
        <end position="438"/>
    </location>
</feature>
<reference evidence="10" key="1">
    <citation type="submission" date="2022-06" db="EMBL/GenBank/DDBJ databases">
        <title>Sneathiella actinostolidae sp. nov., isolated from a sea anemonein the Western Pacific Ocean.</title>
        <authorList>
            <person name="Wei M.J."/>
        </authorList>
    </citation>
    <scope>NUCLEOTIDE SEQUENCE</scope>
    <source>
        <strain evidence="10">PHK-P5</strain>
    </source>
</reference>
<comment type="subcellular location">
    <subcellularLocation>
        <location evidence="1">Cell membrane</location>
        <topology evidence="1">Multi-pass membrane protein</topology>
    </subcellularLocation>
    <subcellularLocation>
        <location evidence="7">Membrane</location>
        <topology evidence="7">Multi-pass membrane protein</topology>
    </subcellularLocation>
</comment>
<evidence type="ECO:0000313" key="10">
    <source>
        <dbReference type="EMBL" id="USG59703.1"/>
    </source>
</evidence>
<keyword evidence="3" id="KW-1003">Cell membrane</keyword>
<dbReference type="PANTHER" id="PTHR42703">
    <property type="entry name" value="NADH DEHYDROGENASE"/>
    <property type="match status" value="1"/>
</dbReference>
<organism evidence="10 11">
    <name type="scientific">Sneathiella marina</name>
    <dbReference type="NCBI Taxonomy" id="2950108"/>
    <lineage>
        <taxon>Bacteria</taxon>
        <taxon>Pseudomonadati</taxon>
        <taxon>Pseudomonadota</taxon>
        <taxon>Alphaproteobacteria</taxon>
        <taxon>Sneathiellales</taxon>
        <taxon>Sneathiellaceae</taxon>
        <taxon>Sneathiella</taxon>
    </lineage>
</organism>
<evidence type="ECO:0000313" key="11">
    <source>
        <dbReference type="Proteomes" id="UP001056291"/>
    </source>
</evidence>
<evidence type="ECO:0000256" key="3">
    <source>
        <dbReference type="ARBA" id="ARBA00022475"/>
    </source>
</evidence>
<feature type="transmembrane region" description="Helical" evidence="8">
    <location>
        <begin position="113"/>
        <end position="132"/>
    </location>
</feature>
<comment type="similarity">
    <text evidence="2">Belongs to the CPA3 antiporters (TC 2.A.63) subunit D family.</text>
</comment>
<keyword evidence="11" id="KW-1185">Reference proteome</keyword>
<evidence type="ECO:0000259" key="9">
    <source>
        <dbReference type="Pfam" id="PF00361"/>
    </source>
</evidence>
<dbReference type="PANTHER" id="PTHR42703:SF1">
    <property type="entry name" value="NA(+)_H(+) ANTIPORTER SUBUNIT D1"/>
    <property type="match status" value="1"/>
</dbReference>
<feature type="transmembrane region" description="Helical" evidence="8">
    <location>
        <begin position="380"/>
        <end position="397"/>
    </location>
</feature>
<keyword evidence="5 8" id="KW-1133">Transmembrane helix</keyword>
<evidence type="ECO:0000256" key="8">
    <source>
        <dbReference type="SAM" id="Phobius"/>
    </source>
</evidence>
<evidence type="ECO:0000256" key="7">
    <source>
        <dbReference type="RuleBase" id="RU000320"/>
    </source>
</evidence>
<feature type="transmembrane region" description="Helical" evidence="8">
    <location>
        <begin position="277"/>
        <end position="304"/>
    </location>
</feature>
<evidence type="ECO:0000256" key="1">
    <source>
        <dbReference type="ARBA" id="ARBA00004651"/>
    </source>
</evidence>
<feature type="transmembrane region" description="Helical" evidence="8">
    <location>
        <begin position="6"/>
        <end position="26"/>
    </location>
</feature>
<feature type="transmembrane region" description="Helical" evidence="8">
    <location>
        <begin position="138"/>
        <end position="158"/>
    </location>
</feature>
<dbReference type="Proteomes" id="UP001056291">
    <property type="component" value="Chromosome"/>
</dbReference>
<keyword evidence="6 8" id="KW-0472">Membrane</keyword>
<evidence type="ECO:0000256" key="4">
    <source>
        <dbReference type="ARBA" id="ARBA00022692"/>
    </source>
</evidence>
<evidence type="ECO:0000256" key="6">
    <source>
        <dbReference type="ARBA" id="ARBA00023136"/>
    </source>
</evidence>
<evidence type="ECO:0000256" key="2">
    <source>
        <dbReference type="ARBA" id="ARBA00005346"/>
    </source>
</evidence>
<evidence type="ECO:0000256" key="5">
    <source>
        <dbReference type="ARBA" id="ARBA00022989"/>
    </source>
</evidence>
<dbReference type="InterPro" id="IPR050586">
    <property type="entry name" value="CPA3_Na-H_Antiporter_D"/>
</dbReference>
<feature type="transmembrane region" description="Helical" evidence="8">
    <location>
        <begin position="212"/>
        <end position="231"/>
    </location>
</feature>
<dbReference type="Pfam" id="PF00361">
    <property type="entry name" value="Proton_antipo_M"/>
    <property type="match status" value="1"/>
</dbReference>
<feature type="transmembrane region" description="Helical" evidence="8">
    <location>
        <begin position="80"/>
        <end position="101"/>
    </location>
</feature>
<gene>
    <name evidence="10" type="ORF">NBZ79_10975</name>
</gene>
<feature type="transmembrane region" description="Helical" evidence="8">
    <location>
        <begin position="311"/>
        <end position="330"/>
    </location>
</feature>
<sequence>MVFLSTHLPILTVVIPLLSAAVCALLKGKNLPWALTTIISAISFLMSIQLLLEVNVSGPISYELGSWAPPWGIEYLVDPLNAFLLLIISGISTGVLLYARDSIASEVPEKQQGLFYAAYLLALTGMLGICITGDAFNIFVFLEIMSLSSYVLIAAGAPQDKRALTAAYQYLIIGTVGATFFLIGVGLLYVMTGTLNLADIASRFSEIEDTRPIRAAVGFLVVGIVIKLALFPFHVWLPNGYTYAPSVVTAFFAGTATKVSVYLLIRFIYTVFGGDYSFGIIDLADILLPLAVIGFLSMSAVAIFQKNIKRLLAYSSVAQLGYMVLGISLASESGLTASLVHVFNHAIVKTGLFLSVGCMFYAVGSVYLKDLEGIGQRMPITTFGFVLGGLGLIGVPLTPGFISKWYLILAALEKGSYLGYALVTAVLVSSLLAVIYIWRVVEVAYFRSPPEGTEKAEAPLSMLVPCWIFILGSFYFGIDTTINVGFAEAATSFLLGGS</sequence>
<proteinExistence type="inferred from homology"/>
<feature type="domain" description="NADH:quinone oxidoreductase/Mrp antiporter transmembrane" evidence="9">
    <location>
        <begin position="134"/>
        <end position="426"/>
    </location>
</feature>
<feature type="transmembrane region" description="Helical" evidence="8">
    <location>
        <begin position="170"/>
        <end position="192"/>
    </location>
</feature>
<keyword evidence="4 7" id="KW-0812">Transmembrane</keyword>
<feature type="transmembrane region" description="Helical" evidence="8">
    <location>
        <begin position="458"/>
        <end position="478"/>
    </location>
</feature>
<dbReference type="InterPro" id="IPR001750">
    <property type="entry name" value="ND/Mrp_TM"/>
</dbReference>
<protein>
    <submittedName>
        <fullName evidence="10">Monovalent cation/H+ antiporter subunit D family protein</fullName>
    </submittedName>
</protein>
<feature type="transmembrane region" description="Helical" evidence="8">
    <location>
        <begin position="33"/>
        <end position="52"/>
    </location>
</feature>